<dbReference type="Pfam" id="PF00011">
    <property type="entry name" value="HSP20"/>
    <property type="match status" value="1"/>
</dbReference>
<dbReference type="Gene3D" id="2.60.40.790">
    <property type="match status" value="1"/>
</dbReference>
<evidence type="ECO:0000256" key="1">
    <source>
        <dbReference type="ARBA" id="ARBA00023016"/>
    </source>
</evidence>
<dbReference type="InterPro" id="IPR002068">
    <property type="entry name" value="A-crystallin/Hsp20_dom"/>
</dbReference>
<proteinExistence type="inferred from homology"/>
<dbReference type="InterPro" id="IPR008978">
    <property type="entry name" value="HSP20-like_chaperone"/>
</dbReference>
<evidence type="ECO:0000259" key="5">
    <source>
        <dbReference type="PROSITE" id="PS01031"/>
    </source>
</evidence>
<feature type="chain" id="PRO_5032619754" description="SHSP domain-containing protein" evidence="4">
    <location>
        <begin position="26"/>
        <end position="152"/>
    </location>
</feature>
<dbReference type="OrthoDB" id="1874602at2759"/>
<dbReference type="Proteomes" id="UP000631114">
    <property type="component" value="Unassembled WGS sequence"/>
</dbReference>
<feature type="signal peptide" evidence="4">
    <location>
        <begin position="1"/>
        <end position="25"/>
    </location>
</feature>
<evidence type="ECO:0000256" key="3">
    <source>
        <dbReference type="RuleBase" id="RU003616"/>
    </source>
</evidence>
<dbReference type="AlphaFoldDB" id="A0A835GXB7"/>
<evidence type="ECO:0000256" key="2">
    <source>
        <dbReference type="PROSITE-ProRule" id="PRU00285"/>
    </source>
</evidence>
<keyword evidence="1" id="KW-0346">Stress response</keyword>
<comment type="caution">
    <text evidence="6">The sequence shown here is derived from an EMBL/GenBank/DDBJ whole genome shotgun (WGS) entry which is preliminary data.</text>
</comment>
<sequence length="152" mass="17456">MKVTGELILWLCIVVALEPPLHVVCFHDSTHPWEVHTHARTNGASDTIMNDEVVESHVEYRCTETPNAYVYTLQIPGFHKEDVTVETDKGILRIKGDNKKYENNQGEVHWSYRHFWNHFSLASDANVDDIHTDVKDGVLTVTVGRLHHQEKT</sequence>
<evidence type="ECO:0000313" key="7">
    <source>
        <dbReference type="Proteomes" id="UP000631114"/>
    </source>
</evidence>
<comment type="similarity">
    <text evidence="2 3">Belongs to the small heat shock protein (HSP20) family.</text>
</comment>
<gene>
    <name evidence="6" type="ORF">IFM89_019470</name>
</gene>
<reference evidence="6 7" key="1">
    <citation type="submission" date="2020-10" db="EMBL/GenBank/DDBJ databases">
        <title>The Coptis chinensis genome and diversification of protoberbering-type alkaloids.</title>
        <authorList>
            <person name="Wang B."/>
            <person name="Shu S."/>
            <person name="Song C."/>
            <person name="Liu Y."/>
        </authorList>
    </citation>
    <scope>NUCLEOTIDE SEQUENCE [LARGE SCALE GENOMIC DNA]</scope>
    <source>
        <strain evidence="6">HL-2020</strain>
        <tissue evidence="6">Leaf</tissue>
    </source>
</reference>
<dbReference type="PROSITE" id="PS01031">
    <property type="entry name" value="SHSP"/>
    <property type="match status" value="1"/>
</dbReference>
<dbReference type="EMBL" id="JADFTS010000009">
    <property type="protein sequence ID" value="KAF9589154.1"/>
    <property type="molecule type" value="Genomic_DNA"/>
</dbReference>
<feature type="domain" description="SHSP" evidence="5">
    <location>
        <begin position="51"/>
        <end position="152"/>
    </location>
</feature>
<organism evidence="6 7">
    <name type="scientific">Coptis chinensis</name>
    <dbReference type="NCBI Taxonomy" id="261450"/>
    <lineage>
        <taxon>Eukaryota</taxon>
        <taxon>Viridiplantae</taxon>
        <taxon>Streptophyta</taxon>
        <taxon>Embryophyta</taxon>
        <taxon>Tracheophyta</taxon>
        <taxon>Spermatophyta</taxon>
        <taxon>Magnoliopsida</taxon>
        <taxon>Ranunculales</taxon>
        <taxon>Ranunculaceae</taxon>
        <taxon>Coptidoideae</taxon>
        <taxon>Coptis</taxon>
    </lineage>
</organism>
<accession>A0A835GXB7</accession>
<keyword evidence="7" id="KW-1185">Reference proteome</keyword>
<dbReference type="InterPro" id="IPR031107">
    <property type="entry name" value="Small_HSP"/>
</dbReference>
<keyword evidence="4" id="KW-0732">Signal</keyword>
<dbReference type="SUPFAM" id="SSF49764">
    <property type="entry name" value="HSP20-like chaperones"/>
    <property type="match status" value="1"/>
</dbReference>
<protein>
    <recommendedName>
        <fullName evidence="5">SHSP domain-containing protein</fullName>
    </recommendedName>
</protein>
<name>A0A835GXB7_9MAGN</name>
<evidence type="ECO:0000256" key="4">
    <source>
        <dbReference type="SAM" id="SignalP"/>
    </source>
</evidence>
<dbReference type="PANTHER" id="PTHR11527">
    <property type="entry name" value="HEAT-SHOCK PROTEIN 20 FAMILY MEMBER"/>
    <property type="match status" value="1"/>
</dbReference>
<evidence type="ECO:0000313" key="6">
    <source>
        <dbReference type="EMBL" id="KAF9589154.1"/>
    </source>
</evidence>